<dbReference type="Proteomes" id="UP000184096">
    <property type="component" value="Chromosome I"/>
</dbReference>
<organism evidence="1 2">
    <name type="scientific">Bradyrhizobium erythrophlei</name>
    <dbReference type="NCBI Taxonomy" id="1437360"/>
    <lineage>
        <taxon>Bacteria</taxon>
        <taxon>Pseudomonadati</taxon>
        <taxon>Pseudomonadota</taxon>
        <taxon>Alphaproteobacteria</taxon>
        <taxon>Hyphomicrobiales</taxon>
        <taxon>Nitrobacteraceae</taxon>
        <taxon>Bradyrhizobium</taxon>
    </lineage>
</organism>
<dbReference type="AlphaFoldDB" id="A0A1M7UC67"/>
<evidence type="ECO:0000313" key="2">
    <source>
        <dbReference type="Proteomes" id="UP000184096"/>
    </source>
</evidence>
<evidence type="ECO:0000313" key="1">
    <source>
        <dbReference type="EMBL" id="SHN80467.1"/>
    </source>
</evidence>
<sequence>MGMRASAFNLQFGNERHSYQDLIPFTIGNTPITTKD</sequence>
<proteinExistence type="predicted"/>
<gene>
    <name evidence="1" type="ORF">SAMN05444170_4340</name>
</gene>
<reference evidence="2" key="1">
    <citation type="submission" date="2016-11" db="EMBL/GenBank/DDBJ databases">
        <authorList>
            <person name="Varghese N."/>
            <person name="Submissions S."/>
        </authorList>
    </citation>
    <scope>NUCLEOTIDE SEQUENCE [LARGE SCALE GENOMIC DNA]</scope>
    <source>
        <strain evidence="2">GAS401</strain>
    </source>
</reference>
<accession>A0A1M7UC67</accession>
<protein>
    <submittedName>
        <fullName evidence="1">Uncharacterized protein</fullName>
    </submittedName>
</protein>
<keyword evidence="2" id="KW-1185">Reference proteome</keyword>
<dbReference type="EMBL" id="LT670849">
    <property type="protein sequence ID" value="SHN80467.1"/>
    <property type="molecule type" value="Genomic_DNA"/>
</dbReference>
<name>A0A1M7UC67_9BRAD</name>